<keyword evidence="8" id="KW-1185">Reference proteome</keyword>
<dbReference type="Proteomes" id="UP001167919">
    <property type="component" value="Unassembled WGS sequence"/>
</dbReference>
<reference evidence="7" key="3">
    <citation type="submission" date="2020-01" db="EMBL/GenBank/DDBJ databases">
        <authorList>
            <person name="Cousin F.J."/>
            <person name="Le Guellec R."/>
            <person name="Cretenet M."/>
        </authorList>
    </citation>
    <scope>NUCLEOTIDE SEQUENCE</scope>
    <source>
        <strain evidence="7">UCMA 15228</strain>
    </source>
</reference>
<reference evidence="6" key="2">
    <citation type="submission" date="2019-01" db="EMBL/GenBank/DDBJ databases">
        <title>Oenococcus sicerae UCMA17102.</title>
        <authorList>
            <person name="Cousin F.J."/>
            <person name="Le Guellec R."/>
            <person name="Cretenet M."/>
        </authorList>
    </citation>
    <scope>NUCLEOTIDE SEQUENCE</scope>
    <source>
        <strain evidence="6">UCMA17102</strain>
    </source>
</reference>
<organism evidence="6 9">
    <name type="scientific">Oenococcus sicerae</name>
    <dbReference type="NCBI Taxonomy" id="2203724"/>
    <lineage>
        <taxon>Bacteria</taxon>
        <taxon>Bacillati</taxon>
        <taxon>Bacillota</taxon>
        <taxon>Bacilli</taxon>
        <taxon>Lactobacillales</taxon>
        <taxon>Lactobacillaceae</taxon>
        <taxon>Oenococcus</taxon>
    </lineage>
</organism>
<dbReference type="CDD" id="cd00002">
    <property type="entry name" value="YbaK_deacylase"/>
    <property type="match status" value="1"/>
</dbReference>
<reference evidence="7 8" key="1">
    <citation type="journal article" date="2019" name="Syst. Appl. Microbiol.">
        <title>Oenococcus sicerae sp. nov., isolated from French cider.</title>
        <authorList>
            <person name="Cousin F.J."/>
            <person name="Le Guellec R."/>
            <person name="Chagnot C."/>
            <person name="Goux D."/>
            <person name="Dalmasso M."/>
            <person name="Laplace J.M."/>
            <person name="Cretenet M."/>
        </authorList>
    </citation>
    <scope>NUCLEOTIDE SEQUENCE [LARGE SCALE GENOMIC DNA]</scope>
    <source>
        <strain evidence="7 8">UCMA 15228</strain>
    </source>
</reference>
<dbReference type="GO" id="GO:0002161">
    <property type="term" value="F:aminoacyl-tRNA deacylase activity"/>
    <property type="evidence" value="ECO:0007669"/>
    <property type="project" value="InterPro"/>
</dbReference>
<proteinExistence type="inferred from homology"/>
<dbReference type="SUPFAM" id="SSF55826">
    <property type="entry name" value="YbaK/ProRS associated domain"/>
    <property type="match status" value="1"/>
</dbReference>
<dbReference type="Gene3D" id="3.90.960.10">
    <property type="entry name" value="YbaK/aminoacyl-tRNA synthetase-associated domain"/>
    <property type="match status" value="1"/>
</dbReference>
<dbReference type="EMBL" id="CP029684">
    <property type="protein sequence ID" value="QAS69623.1"/>
    <property type="molecule type" value="Genomic_DNA"/>
</dbReference>
<dbReference type="InterPro" id="IPR007214">
    <property type="entry name" value="YbaK/aa-tRNA-synth-assoc-dom"/>
</dbReference>
<accession>A0AAJ1RAI7</accession>
<dbReference type="GO" id="GO:0016829">
    <property type="term" value="F:lyase activity"/>
    <property type="evidence" value="ECO:0007669"/>
    <property type="project" value="UniProtKB-KW"/>
</dbReference>
<evidence type="ECO:0000256" key="3">
    <source>
        <dbReference type="ARBA" id="ARBA00023239"/>
    </source>
</evidence>
<dbReference type="Proteomes" id="UP000286907">
    <property type="component" value="Chromosome"/>
</dbReference>
<dbReference type="PIRSF" id="PIRSF006181">
    <property type="entry name" value="EbsC_YbaK"/>
    <property type="match status" value="1"/>
</dbReference>
<evidence type="ECO:0000313" key="6">
    <source>
        <dbReference type="EMBL" id="MDN6900013.1"/>
    </source>
</evidence>
<dbReference type="InterPro" id="IPR036754">
    <property type="entry name" value="YbaK/aa-tRNA-synt-asso_dom_sf"/>
</dbReference>
<dbReference type="GO" id="GO:0006412">
    <property type="term" value="P:translation"/>
    <property type="evidence" value="ECO:0007669"/>
    <property type="project" value="UniProtKB-KW"/>
</dbReference>
<evidence type="ECO:0000256" key="2">
    <source>
        <dbReference type="ARBA" id="ARBA00022917"/>
    </source>
</evidence>
<dbReference type="RefSeq" id="WP_128685895.1">
    <property type="nucleotide sequence ID" value="NZ_CP029684.2"/>
</dbReference>
<gene>
    <name evidence="7" type="ORF">DLJ48_03355</name>
    <name evidence="6" type="ORF">EVC35_03190</name>
</gene>
<evidence type="ECO:0000313" key="8">
    <source>
        <dbReference type="Proteomes" id="UP000286907"/>
    </source>
</evidence>
<dbReference type="EMBL" id="SDWY01000002">
    <property type="protein sequence ID" value="MDN6900013.1"/>
    <property type="molecule type" value="Genomic_DNA"/>
</dbReference>
<sequence length="170" mass="18899">MSKHSKIKKTQVEQLLDKNGIIYKSLEINFLNPDKEHVIQALKTAGVARESLIYKTLASNGDKTGPLIAVLPVTEHLNEKKLAQVSGNKKTEMIPLRDLQKTTDYVHGANNPVGIWHNHHGKFPIYFDNRALVDESIYVSAGELGRSDLIDAKQVAELIGAVFADLIMDQ</sequence>
<protein>
    <recommendedName>
        <fullName evidence="4">Cys-tRNA(Pro)/Cys-tRNA(Cys) deacylase</fullName>
        <ecNumber evidence="4">4.2.-.-</ecNumber>
    </recommendedName>
</protein>
<evidence type="ECO:0000259" key="5">
    <source>
        <dbReference type="Pfam" id="PF04073"/>
    </source>
</evidence>
<keyword evidence="3 4" id="KW-0456">Lyase</keyword>
<dbReference type="Pfam" id="PF04073">
    <property type="entry name" value="tRNA_edit"/>
    <property type="match status" value="1"/>
</dbReference>
<keyword evidence="2 4" id="KW-0648">Protein biosynthesis</keyword>
<dbReference type="InterPro" id="IPR004369">
    <property type="entry name" value="Prolyl-tRNA_editing_YbaK/EbsC"/>
</dbReference>
<feature type="domain" description="YbaK/aminoacyl-tRNA synthetase-associated" evidence="5">
    <location>
        <begin position="38"/>
        <end position="147"/>
    </location>
</feature>
<name>A0AAJ1RAI7_9LACO</name>
<evidence type="ECO:0000313" key="7">
    <source>
        <dbReference type="EMBL" id="QAS69623.1"/>
    </source>
</evidence>
<evidence type="ECO:0000313" key="9">
    <source>
        <dbReference type="Proteomes" id="UP001167919"/>
    </source>
</evidence>
<dbReference type="AlphaFoldDB" id="A0AAJ1RAI7"/>
<evidence type="ECO:0000256" key="4">
    <source>
        <dbReference type="PIRNR" id="PIRNR006181"/>
    </source>
</evidence>
<comment type="similarity">
    <text evidence="1 4">Belongs to the prolyl-tRNA editing family. YbaK/EbsC subfamily.</text>
</comment>
<dbReference type="EC" id="4.2.-.-" evidence="4"/>
<evidence type="ECO:0000256" key="1">
    <source>
        <dbReference type="ARBA" id="ARBA00009798"/>
    </source>
</evidence>